<dbReference type="EMBL" id="JAQQWL010000005">
    <property type="protein sequence ID" value="KAK8073203.1"/>
    <property type="molecule type" value="Genomic_DNA"/>
</dbReference>
<dbReference type="RefSeq" id="XP_066717678.1">
    <property type="nucleotide sequence ID" value="XM_066855511.1"/>
</dbReference>
<gene>
    <name evidence="2" type="ORF">PG994_004102</name>
</gene>
<proteinExistence type="predicted"/>
<evidence type="ECO:0000313" key="3">
    <source>
        <dbReference type="Proteomes" id="UP001480595"/>
    </source>
</evidence>
<protein>
    <submittedName>
        <fullName evidence="2">Uncharacterized protein</fullName>
    </submittedName>
</protein>
<comment type="caution">
    <text evidence="2">The sequence shown here is derived from an EMBL/GenBank/DDBJ whole genome shotgun (WGS) entry which is preliminary data.</text>
</comment>
<organism evidence="2 3">
    <name type="scientific">Apiospora phragmitis</name>
    <dbReference type="NCBI Taxonomy" id="2905665"/>
    <lineage>
        <taxon>Eukaryota</taxon>
        <taxon>Fungi</taxon>
        <taxon>Dikarya</taxon>
        <taxon>Ascomycota</taxon>
        <taxon>Pezizomycotina</taxon>
        <taxon>Sordariomycetes</taxon>
        <taxon>Xylariomycetidae</taxon>
        <taxon>Amphisphaeriales</taxon>
        <taxon>Apiosporaceae</taxon>
        <taxon>Apiospora</taxon>
    </lineage>
</organism>
<evidence type="ECO:0000256" key="1">
    <source>
        <dbReference type="SAM" id="MobiDB-lite"/>
    </source>
</evidence>
<dbReference type="GeneID" id="92088574"/>
<keyword evidence="3" id="KW-1185">Reference proteome</keyword>
<feature type="region of interest" description="Disordered" evidence="1">
    <location>
        <begin position="18"/>
        <end position="59"/>
    </location>
</feature>
<dbReference type="Proteomes" id="UP001480595">
    <property type="component" value="Unassembled WGS sequence"/>
</dbReference>
<evidence type="ECO:0000313" key="2">
    <source>
        <dbReference type="EMBL" id="KAK8073203.1"/>
    </source>
</evidence>
<name>A0ABR1VTN8_9PEZI</name>
<sequence length="59" mass="6401">MSASSSSVAFEDFARRAARNGIRLLRTKPTSPAPLLDAKEAPSGPTDEKNGDKDRKKKE</sequence>
<reference evidence="2 3" key="1">
    <citation type="submission" date="2023-01" db="EMBL/GenBank/DDBJ databases">
        <title>Analysis of 21 Apiospora genomes using comparative genomics revels a genus with tremendous synthesis potential of carbohydrate active enzymes and secondary metabolites.</title>
        <authorList>
            <person name="Sorensen T."/>
        </authorList>
    </citation>
    <scope>NUCLEOTIDE SEQUENCE [LARGE SCALE GENOMIC DNA]</scope>
    <source>
        <strain evidence="2 3">CBS 135458</strain>
    </source>
</reference>
<feature type="compositionally biased region" description="Basic and acidic residues" evidence="1">
    <location>
        <begin position="46"/>
        <end position="59"/>
    </location>
</feature>
<accession>A0ABR1VTN8</accession>